<organism evidence="1 2">
    <name type="scientific">Paenibacillus eucommiae</name>
    <dbReference type="NCBI Taxonomy" id="1355755"/>
    <lineage>
        <taxon>Bacteria</taxon>
        <taxon>Bacillati</taxon>
        <taxon>Bacillota</taxon>
        <taxon>Bacilli</taxon>
        <taxon>Bacillales</taxon>
        <taxon>Paenibacillaceae</taxon>
        <taxon>Paenibacillus</taxon>
    </lineage>
</organism>
<sequence>MFFIAKAGMDCKFGSLTMFFIIKSMEGDGRGPFLLEHDSIPQLSMGKIAEGLIS</sequence>
<comment type="caution">
    <text evidence="1">The sequence shown here is derived from an EMBL/GenBank/DDBJ whole genome shotgun (WGS) entry which is preliminary data.</text>
</comment>
<proteinExistence type="predicted"/>
<dbReference type="Proteomes" id="UP001519287">
    <property type="component" value="Unassembled WGS sequence"/>
</dbReference>
<accession>A0ABS4J0A5</accession>
<dbReference type="EMBL" id="JAGGLB010000017">
    <property type="protein sequence ID" value="MBP1993246.1"/>
    <property type="molecule type" value="Genomic_DNA"/>
</dbReference>
<name>A0ABS4J0A5_9BACL</name>
<evidence type="ECO:0000313" key="2">
    <source>
        <dbReference type="Proteomes" id="UP001519287"/>
    </source>
</evidence>
<dbReference type="RefSeq" id="WP_209974915.1">
    <property type="nucleotide sequence ID" value="NZ_JAGGLB010000017.1"/>
</dbReference>
<gene>
    <name evidence="1" type="ORF">J2Z66_004863</name>
</gene>
<keyword evidence="2" id="KW-1185">Reference proteome</keyword>
<reference evidence="1 2" key="1">
    <citation type="submission" date="2021-03" db="EMBL/GenBank/DDBJ databases">
        <title>Genomic Encyclopedia of Type Strains, Phase IV (KMG-IV): sequencing the most valuable type-strain genomes for metagenomic binning, comparative biology and taxonomic classification.</title>
        <authorList>
            <person name="Goeker M."/>
        </authorList>
    </citation>
    <scope>NUCLEOTIDE SEQUENCE [LARGE SCALE GENOMIC DNA]</scope>
    <source>
        <strain evidence="1 2">DSM 26048</strain>
    </source>
</reference>
<evidence type="ECO:0000313" key="1">
    <source>
        <dbReference type="EMBL" id="MBP1993246.1"/>
    </source>
</evidence>
<protein>
    <submittedName>
        <fullName evidence="1">Uncharacterized protein</fullName>
    </submittedName>
</protein>